<evidence type="ECO:0000313" key="2">
    <source>
        <dbReference type="EMBL" id="MFC4203109.1"/>
    </source>
</evidence>
<gene>
    <name evidence="2" type="ORF">ACFOY1_19340</name>
</gene>
<keyword evidence="3" id="KW-1185">Reference proteome</keyword>
<evidence type="ECO:0000313" key="3">
    <source>
        <dbReference type="Proteomes" id="UP001595848"/>
    </source>
</evidence>
<keyword evidence="1" id="KW-1133">Transmembrane helix</keyword>
<keyword evidence="1" id="KW-0472">Membrane</keyword>
<name>A0ABV8P4X0_9BURK</name>
<organism evidence="2 3">
    <name type="scientific">Candidimonas humi</name>
    <dbReference type="NCBI Taxonomy" id="683355"/>
    <lineage>
        <taxon>Bacteria</taxon>
        <taxon>Pseudomonadati</taxon>
        <taxon>Pseudomonadota</taxon>
        <taxon>Betaproteobacteria</taxon>
        <taxon>Burkholderiales</taxon>
        <taxon>Alcaligenaceae</taxon>
        <taxon>Candidimonas</taxon>
    </lineage>
</organism>
<proteinExistence type="predicted"/>
<protein>
    <submittedName>
        <fullName evidence="2">Uncharacterized protein</fullName>
    </submittedName>
</protein>
<reference evidence="3" key="1">
    <citation type="journal article" date="2019" name="Int. J. Syst. Evol. Microbiol.">
        <title>The Global Catalogue of Microorganisms (GCM) 10K type strain sequencing project: providing services to taxonomists for standard genome sequencing and annotation.</title>
        <authorList>
            <consortium name="The Broad Institute Genomics Platform"/>
            <consortium name="The Broad Institute Genome Sequencing Center for Infectious Disease"/>
            <person name="Wu L."/>
            <person name="Ma J."/>
        </authorList>
    </citation>
    <scope>NUCLEOTIDE SEQUENCE [LARGE SCALE GENOMIC DNA]</scope>
    <source>
        <strain evidence="3">LMG 24813</strain>
    </source>
</reference>
<dbReference type="Proteomes" id="UP001595848">
    <property type="component" value="Unassembled WGS sequence"/>
</dbReference>
<keyword evidence="1" id="KW-0812">Transmembrane</keyword>
<dbReference type="RefSeq" id="WP_217966696.1">
    <property type="nucleotide sequence ID" value="NZ_JAHTBN010000018.1"/>
</dbReference>
<evidence type="ECO:0000256" key="1">
    <source>
        <dbReference type="SAM" id="Phobius"/>
    </source>
</evidence>
<feature type="transmembrane region" description="Helical" evidence="1">
    <location>
        <begin position="29"/>
        <end position="46"/>
    </location>
</feature>
<dbReference type="EMBL" id="JBHSBV010000008">
    <property type="protein sequence ID" value="MFC4203109.1"/>
    <property type="molecule type" value="Genomic_DNA"/>
</dbReference>
<sequence>MTSYLIQLGSNLGDKSGDKMAGSAKAMPFIRACIVSALFISLPTLVSTGVKTFGLDDRAVQDIFNGVIPSEISIPKSENKAPGQSKY</sequence>
<comment type="caution">
    <text evidence="2">The sequence shown here is derived from an EMBL/GenBank/DDBJ whole genome shotgun (WGS) entry which is preliminary data.</text>
</comment>
<accession>A0ABV8P4X0</accession>